<feature type="region of interest" description="Disordered" evidence="2">
    <location>
        <begin position="1"/>
        <end position="207"/>
    </location>
</feature>
<dbReference type="Gene3D" id="3.40.50.450">
    <property type="match status" value="1"/>
</dbReference>
<proteinExistence type="inferred from homology"/>
<evidence type="ECO:0000313" key="4">
    <source>
        <dbReference type="EMBL" id="GGL15597.1"/>
    </source>
</evidence>
<reference evidence="4" key="1">
    <citation type="journal article" date="2014" name="Int. J. Syst. Evol. Microbiol.">
        <title>Complete genome sequence of Corynebacterium casei LMG S-19264T (=DSM 44701T), isolated from a smear-ripened cheese.</title>
        <authorList>
            <consortium name="US DOE Joint Genome Institute (JGI-PGF)"/>
            <person name="Walter F."/>
            <person name="Albersmeier A."/>
            <person name="Kalinowski J."/>
            <person name="Ruckert C."/>
        </authorList>
    </citation>
    <scope>NUCLEOTIDE SEQUENCE</scope>
    <source>
        <strain evidence="4">JCM 13064</strain>
    </source>
</reference>
<reference evidence="4" key="2">
    <citation type="submission" date="2020-09" db="EMBL/GenBank/DDBJ databases">
        <authorList>
            <person name="Sun Q."/>
            <person name="Ohkuma M."/>
        </authorList>
    </citation>
    <scope>NUCLEOTIDE SEQUENCE</scope>
    <source>
        <strain evidence="4">JCM 13064</strain>
    </source>
</reference>
<dbReference type="GO" id="GO:0009294">
    <property type="term" value="P:DNA-mediated transformation"/>
    <property type="evidence" value="ECO:0007669"/>
    <property type="project" value="InterPro"/>
</dbReference>
<evidence type="ECO:0000256" key="2">
    <source>
        <dbReference type="SAM" id="MobiDB-lite"/>
    </source>
</evidence>
<dbReference type="Pfam" id="PF02481">
    <property type="entry name" value="DNA_processg_A"/>
    <property type="match status" value="1"/>
</dbReference>
<accession>A0A917RNU6</accession>
<sequence>MDATPSPHTAPSAPATLPADGTAPADSAPAPAEPRTVTTESGAEPRAVCIESRAEPRTVCTESRAEPRTAPAEIRTVPAERSAGFEDPGMVRPDPAEVSPRPGAASADFGAALPGPDGVPAQTPPSSGVCSITSARPASPVRREPGDPSVSCTKTVGAVDAVSGPAALGGLPEEAVPSRGGTQDAADGPFSEDEPQERAGPLVGHGVRGPRWDGGRLARVTLMRIADAGDAVMAALVAAYGPEAALEQVRGGRFAPGFVDDVTSRSGRPPDLERRLQAWRTRLLSADPVADLALGERSGARLIAPGDLEWPTQLDDLGPERPLALWVQGNADLRFSCLRSVAVVGSRAATPYGMHVAAEMGAGLAEAGWTVVSGGAYGVDAAAHRGALAGSAPTIAVLACGLDIAYPAAHVGLFAAIRDRGAVVSECPPGVRPTRPRFLVRNRVIAALSRGTLVVEAALRSGALNTAAHAGTLLRRLAAVPGPVTSENSAGCHRLIRRGEAVCVTSAREMIELVGAMGEDLAPEPRGPVLPRDALDGDTRAVLEAVPARAGTGLATIALDAGVDLTTALTCLGALAAAGHVERSEHGWRLRRTGGARSPSDFPAYR</sequence>
<keyword evidence="5" id="KW-1185">Reference proteome</keyword>
<comment type="similarity">
    <text evidence="1">Belongs to the DprA/Smf family.</text>
</comment>
<feature type="compositionally biased region" description="Low complexity" evidence="2">
    <location>
        <begin position="1"/>
        <end position="34"/>
    </location>
</feature>
<feature type="region of interest" description="Disordered" evidence="2">
    <location>
        <begin position="586"/>
        <end position="606"/>
    </location>
</feature>
<dbReference type="InterPro" id="IPR003488">
    <property type="entry name" value="DprA"/>
</dbReference>
<dbReference type="PANTHER" id="PTHR43022">
    <property type="entry name" value="PROTEIN SMF"/>
    <property type="match status" value="1"/>
</dbReference>
<protein>
    <recommendedName>
        <fullName evidence="3">Smf/DprA SLOG domain-containing protein</fullName>
    </recommendedName>
</protein>
<dbReference type="AlphaFoldDB" id="A0A917RNU6"/>
<dbReference type="EMBL" id="BMNT01000051">
    <property type="protein sequence ID" value="GGL15597.1"/>
    <property type="molecule type" value="Genomic_DNA"/>
</dbReference>
<comment type="caution">
    <text evidence="4">The sequence shown here is derived from an EMBL/GenBank/DDBJ whole genome shotgun (WGS) entry which is preliminary data.</text>
</comment>
<name>A0A917RNU6_9ACTN</name>
<dbReference type="SUPFAM" id="SSF102405">
    <property type="entry name" value="MCP/YpsA-like"/>
    <property type="match status" value="1"/>
</dbReference>
<feature type="compositionally biased region" description="Polar residues" evidence="2">
    <location>
        <begin position="124"/>
        <end position="136"/>
    </location>
</feature>
<dbReference type="NCBIfam" id="TIGR00732">
    <property type="entry name" value="dprA"/>
    <property type="match status" value="1"/>
</dbReference>
<dbReference type="InterPro" id="IPR057666">
    <property type="entry name" value="DrpA_SLOG"/>
</dbReference>
<feature type="domain" description="Smf/DprA SLOG" evidence="3">
    <location>
        <begin position="302"/>
        <end position="513"/>
    </location>
</feature>
<organism evidence="4 5">
    <name type="scientific">Sphaerisporangium melleum</name>
    <dbReference type="NCBI Taxonomy" id="321316"/>
    <lineage>
        <taxon>Bacteria</taxon>
        <taxon>Bacillati</taxon>
        <taxon>Actinomycetota</taxon>
        <taxon>Actinomycetes</taxon>
        <taxon>Streptosporangiales</taxon>
        <taxon>Streptosporangiaceae</taxon>
        <taxon>Sphaerisporangium</taxon>
    </lineage>
</organism>
<evidence type="ECO:0000313" key="5">
    <source>
        <dbReference type="Proteomes" id="UP000645217"/>
    </source>
</evidence>
<dbReference type="Proteomes" id="UP000645217">
    <property type="component" value="Unassembled WGS sequence"/>
</dbReference>
<evidence type="ECO:0000259" key="3">
    <source>
        <dbReference type="Pfam" id="PF02481"/>
    </source>
</evidence>
<dbReference type="PANTHER" id="PTHR43022:SF1">
    <property type="entry name" value="PROTEIN SMF"/>
    <property type="match status" value="1"/>
</dbReference>
<evidence type="ECO:0000256" key="1">
    <source>
        <dbReference type="ARBA" id="ARBA00006525"/>
    </source>
</evidence>
<gene>
    <name evidence="4" type="ORF">GCM10007964_66970</name>
</gene>